<reference evidence="1 2" key="1">
    <citation type="journal article" date="2015" name="Genome Announc.">
        <title>Draft Genome Sequences of Marine Isolates of Thalassomonas viridans and Thalassomonas actiniarum.</title>
        <authorList>
            <person name="Olonade I."/>
            <person name="van Zyl L.J."/>
            <person name="Trindade M."/>
        </authorList>
    </citation>
    <scope>NUCLEOTIDE SEQUENCE [LARGE SCALE GENOMIC DNA]</scope>
    <source>
        <strain evidence="1 2">A5K-106</strain>
    </source>
</reference>
<organism evidence="1 2">
    <name type="scientific">Thalassomonas actiniarum</name>
    <dbReference type="NCBI Taxonomy" id="485447"/>
    <lineage>
        <taxon>Bacteria</taxon>
        <taxon>Pseudomonadati</taxon>
        <taxon>Pseudomonadota</taxon>
        <taxon>Gammaproteobacteria</taxon>
        <taxon>Alteromonadales</taxon>
        <taxon>Colwelliaceae</taxon>
        <taxon>Thalassomonas</taxon>
    </lineage>
</organism>
<dbReference type="EMBL" id="CP059736">
    <property type="protein sequence ID" value="WDE02664.1"/>
    <property type="molecule type" value="Genomic_DNA"/>
</dbReference>
<dbReference type="RefSeq" id="WP_160298392.1">
    <property type="nucleotide sequence ID" value="NZ_CP059736.1"/>
</dbReference>
<keyword evidence="2" id="KW-1185">Reference proteome</keyword>
<sequence>MRNAIAGITGADHPHLDLLSELTPAITLLRSSFTPESINYQPSSDDR</sequence>
<evidence type="ECO:0000313" key="2">
    <source>
        <dbReference type="Proteomes" id="UP000032568"/>
    </source>
</evidence>
<evidence type="ECO:0000313" key="1">
    <source>
        <dbReference type="EMBL" id="WDE02664.1"/>
    </source>
</evidence>
<accession>A0AAE9YYF5</accession>
<gene>
    <name evidence="1" type="ORF">SG35_030130</name>
</gene>
<dbReference type="KEGG" id="tact:SG35_030130"/>
<reference evidence="1 2" key="2">
    <citation type="journal article" date="2022" name="Mar. Drugs">
        <title>Bioassay-Guided Fractionation Leads to the Detection of Cholic Acid Generated by the Rare Thalassomonas sp.</title>
        <authorList>
            <person name="Pheiffer F."/>
            <person name="Schneider Y.K."/>
            <person name="Hansen E.H."/>
            <person name="Andersen J.H."/>
            <person name="Isaksson J."/>
            <person name="Busche T."/>
            <person name="R C."/>
            <person name="Kalinowski J."/>
            <person name="Zyl L.V."/>
            <person name="Trindade M."/>
        </authorList>
    </citation>
    <scope>NUCLEOTIDE SEQUENCE [LARGE SCALE GENOMIC DNA]</scope>
    <source>
        <strain evidence="1 2">A5K-106</strain>
    </source>
</reference>
<dbReference type="Proteomes" id="UP000032568">
    <property type="component" value="Chromosome pTact"/>
</dbReference>
<name>A0AAE9YYF5_9GAMM</name>
<protein>
    <submittedName>
        <fullName evidence="1">Uncharacterized protein</fullName>
    </submittedName>
</protein>
<dbReference type="AlphaFoldDB" id="A0AAE9YYF5"/>
<proteinExistence type="predicted"/>